<dbReference type="EMBL" id="JACOOZ010000002">
    <property type="protein sequence ID" value="MBC5666979.1"/>
    <property type="molecule type" value="Genomic_DNA"/>
</dbReference>
<dbReference type="Pfam" id="PF13530">
    <property type="entry name" value="SCP2_2"/>
    <property type="match status" value="1"/>
</dbReference>
<sequence>MIRLLESFEKLNIRPLYEHCFSEDGKEFTDYYFSKCLPHNEVVVNEQDGKIVYALHLIPKNLVVGSLKTNVMYIYAVGTFAGYRNKGYMHEIFNEVLKKMYENMDAFTYLIPSDENNAAIYERFGFNYVMDKFEITPTEHRRKATHSLILRKADNSDLVKLSIFAQSTAYNKYSVVVSKDVEYFKRIKELIDVEGGHIDIYVENKVIVGYRIWIDHEIFEEVLDSSIQSLSWESDVRKPYVMARIINIRKTLRMFEFKNIDEIVFKITDPILDENNGYFVMTQKHGSIKLEKKSEKDIEGEPDFDIGIGELTAHIFGYKLIPGLPAVCRKDSFFINDYV</sequence>
<comment type="caution">
    <text evidence="2">The sequence shown here is derived from an EMBL/GenBank/DDBJ whole genome shotgun (WGS) entry which is preliminary data.</text>
</comment>
<dbReference type="InterPro" id="IPR051554">
    <property type="entry name" value="Acetyltransferase_Eis"/>
</dbReference>
<evidence type="ECO:0000313" key="3">
    <source>
        <dbReference type="Proteomes" id="UP000597877"/>
    </source>
</evidence>
<dbReference type="InterPro" id="IPR000182">
    <property type="entry name" value="GNAT_dom"/>
</dbReference>
<dbReference type="InterPro" id="IPR036527">
    <property type="entry name" value="SCP2_sterol-bd_dom_sf"/>
</dbReference>
<dbReference type="Pfam" id="PF13527">
    <property type="entry name" value="Acetyltransf_9"/>
    <property type="match status" value="1"/>
</dbReference>
<dbReference type="InterPro" id="IPR016181">
    <property type="entry name" value="Acyl_CoA_acyltransferase"/>
</dbReference>
<proteinExistence type="predicted"/>
<dbReference type="Gene3D" id="3.30.1050.10">
    <property type="entry name" value="SCP2 sterol-binding domain"/>
    <property type="match status" value="1"/>
</dbReference>
<dbReference type="Proteomes" id="UP000597877">
    <property type="component" value="Unassembled WGS sequence"/>
</dbReference>
<name>A0ABR7F1Z0_9FIRM</name>
<dbReference type="SUPFAM" id="SSF55729">
    <property type="entry name" value="Acyl-CoA N-acyltransferases (Nat)"/>
    <property type="match status" value="1"/>
</dbReference>
<evidence type="ECO:0000259" key="1">
    <source>
        <dbReference type="PROSITE" id="PS51186"/>
    </source>
</evidence>
<dbReference type="PANTHER" id="PTHR37817:SF1">
    <property type="entry name" value="N-ACETYLTRANSFERASE EIS"/>
    <property type="match status" value="1"/>
</dbReference>
<protein>
    <submittedName>
        <fullName evidence="2">GNAT family N-acetyltransferase</fullName>
    </submittedName>
</protein>
<dbReference type="PROSITE" id="PS51186">
    <property type="entry name" value="GNAT"/>
    <property type="match status" value="1"/>
</dbReference>
<accession>A0ABR7F1Z0</accession>
<dbReference type="PANTHER" id="PTHR37817">
    <property type="entry name" value="N-ACETYLTRANSFERASE EIS"/>
    <property type="match status" value="1"/>
</dbReference>
<organism evidence="2 3">
    <name type="scientific">Eubacterium segne</name>
    <dbReference type="NCBI Taxonomy" id="2763045"/>
    <lineage>
        <taxon>Bacteria</taxon>
        <taxon>Bacillati</taxon>
        <taxon>Bacillota</taxon>
        <taxon>Clostridia</taxon>
        <taxon>Eubacteriales</taxon>
        <taxon>Eubacteriaceae</taxon>
        <taxon>Eubacterium</taxon>
    </lineage>
</organism>
<dbReference type="SUPFAM" id="SSF55718">
    <property type="entry name" value="SCP-like"/>
    <property type="match status" value="1"/>
</dbReference>
<feature type="domain" description="N-acetyltransferase" evidence="1">
    <location>
        <begin position="1"/>
        <end position="145"/>
    </location>
</feature>
<keyword evidence="3" id="KW-1185">Reference proteome</keyword>
<dbReference type="InterPro" id="IPR025559">
    <property type="entry name" value="Eis_dom"/>
</dbReference>
<dbReference type="RefSeq" id="WP_186839983.1">
    <property type="nucleotide sequence ID" value="NZ_JACOOZ010000002.1"/>
</dbReference>
<gene>
    <name evidence="2" type="ORF">H8S00_03095</name>
</gene>
<reference evidence="2 3" key="1">
    <citation type="submission" date="2020-08" db="EMBL/GenBank/DDBJ databases">
        <title>Genome public.</title>
        <authorList>
            <person name="Liu C."/>
            <person name="Sun Q."/>
        </authorList>
    </citation>
    <scope>NUCLEOTIDE SEQUENCE [LARGE SCALE GENOMIC DNA]</scope>
    <source>
        <strain evidence="2 3">BX4</strain>
    </source>
</reference>
<dbReference type="Gene3D" id="3.40.630.30">
    <property type="match status" value="1"/>
</dbReference>
<evidence type="ECO:0000313" key="2">
    <source>
        <dbReference type="EMBL" id="MBC5666979.1"/>
    </source>
</evidence>